<feature type="compositionally biased region" description="Acidic residues" evidence="1">
    <location>
        <begin position="11"/>
        <end position="26"/>
    </location>
</feature>
<dbReference type="PANTHER" id="PTHR33443:SF35">
    <property type="entry name" value="VQ DOMAIN-CONTAINING PROTEIN"/>
    <property type="match status" value="1"/>
</dbReference>
<gene>
    <name evidence="2" type="ORF">GOBAR_AA28375</name>
</gene>
<sequence length="535" mass="59102">MESNPVVFDISSDDDDEVASGLEESEGDDYDWFSEVLEAVSKGFDDSDEVVVIGEVNPNKKSKTRSSSVRKDVTLEDDDCIVLEGDPEKVVSDVNDYHDDSDELLVVGHKGQCHCFVCDVRAPCCYWGLGISNTDHCHATNKEEIWSTLRKNFRHGRNVSMPPVTSHSTIVPQHNQALHRDIIRLTTQNHVSRPTPVRPSGNCIPQNNVPRPSIIRACSSSTRHGVPYNPTVGSRHVLNRSTIQLRSGSQELLGVHNSVIQRDRGTKTRNMSCQFVSSNTMSKRLDTEVPATVTHSAYVPPENIENITSAHASQYQPENIENITSAHASQYQRNPASVTTSNERNPNLIVCPNNSDTSLGTHTYHSSLQPRMDPIFANSAPSLYPPYNLCVPQSNVYNDTSHVQNQNHPATYNGFSDFDINWVNNIGQSNQQSSADYLQFQTSGSTNGEGPFKVNGGDKSYYNELESLLLDNQCAPGGSLTAGLNAPSPDHIPLETGFVDAKCGENVGEVEIKMVREGEERRKRFGVGDERECEV</sequence>
<evidence type="ECO:0000313" key="3">
    <source>
        <dbReference type="Proteomes" id="UP000239757"/>
    </source>
</evidence>
<organism evidence="2 3">
    <name type="scientific">Gossypium barbadense</name>
    <name type="common">Sea Island cotton</name>
    <name type="synonym">Hibiscus barbadensis</name>
    <dbReference type="NCBI Taxonomy" id="3634"/>
    <lineage>
        <taxon>Eukaryota</taxon>
        <taxon>Viridiplantae</taxon>
        <taxon>Streptophyta</taxon>
        <taxon>Embryophyta</taxon>
        <taxon>Tracheophyta</taxon>
        <taxon>Spermatophyta</taxon>
        <taxon>Magnoliopsida</taxon>
        <taxon>eudicotyledons</taxon>
        <taxon>Gunneridae</taxon>
        <taxon>Pentapetalae</taxon>
        <taxon>rosids</taxon>
        <taxon>malvids</taxon>
        <taxon>Malvales</taxon>
        <taxon>Malvaceae</taxon>
        <taxon>Malvoideae</taxon>
        <taxon>Gossypium</taxon>
    </lineage>
</organism>
<protein>
    <submittedName>
        <fullName evidence="2">Uncharacterized protein</fullName>
    </submittedName>
</protein>
<evidence type="ECO:0000256" key="1">
    <source>
        <dbReference type="SAM" id="MobiDB-lite"/>
    </source>
</evidence>
<dbReference type="PANTHER" id="PTHR33443">
    <property type="entry name" value="ZGC:112980"/>
    <property type="match status" value="1"/>
</dbReference>
<dbReference type="InterPro" id="IPR053234">
    <property type="entry name" value="RPM1_Interactor"/>
</dbReference>
<dbReference type="AlphaFoldDB" id="A0A2P5WMJ0"/>
<feature type="region of interest" description="Disordered" evidence="1">
    <location>
        <begin position="1"/>
        <end position="26"/>
    </location>
</feature>
<proteinExistence type="predicted"/>
<accession>A0A2P5WMJ0</accession>
<dbReference type="Proteomes" id="UP000239757">
    <property type="component" value="Unassembled WGS sequence"/>
</dbReference>
<dbReference type="EMBL" id="KZ667104">
    <property type="protein sequence ID" value="PPR92290.1"/>
    <property type="molecule type" value="Genomic_DNA"/>
</dbReference>
<reference evidence="2 3" key="1">
    <citation type="submission" date="2015-01" db="EMBL/GenBank/DDBJ databases">
        <title>Genome of allotetraploid Gossypium barbadense reveals genomic plasticity and fiber elongation in cotton evolution.</title>
        <authorList>
            <person name="Chen X."/>
            <person name="Liu X."/>
            <person name="Zhao B."/>
            <person name="Zheng H."/>
            <person name="Hu Y."/>
            <person name="Lu G."/>
            <person name="Yang C."/>
            <person name="Chen J."/>
            <person name="Shan C."/>
            <person name="Zhang L."/>
            <person name="Zhou Y."/>
            <person name="Wang L."/>
            <person name="Guo W."/>
            <person name="Bai Y."/>
            <person name="Ruan J."/>
            <person name="Shangguan X."/>
            <person name="Mao Y."/>
            <person name="Jiang J."/>
            <person name="Zhu Y."/>
            <person name="Lei J."/>
            <person name="Kang H."/>
            <person name="Chen S."/>
            <person name="He X."/>
            <person name="Wang R."/>
            <person name="Wang Y."/>
            <person name="Chen J."/>
            <person name="Wang L."/>
            <person name="Yu S."/>
            <person name="Wang B."/>
            <person name="Wei J."/>
            <person name="Song S."/>
            <person name="Lu X."/>
            <person name="Gao Z."/>
            <person name="Gu W."/>
            <person name="Deng X."/>
            <person name="Ma D."/>
            <person name="Wang S."/>
            <person name="Liang W."/>
            <person name="Fang L."/>
            <person name="Cai C."/>
            <person name="Zhu X."/>
            <person name="Zhou B."/>
            <person name="Zhang Y."/>
            <person name="Chen Z."/>
            <person name="Xu S."/>
            <person name="Zhu R."/>
            <person name="Wang S."/>
            <person name="Zhang T."/>
            <person name="Zhao G."/>
        </authorList>
    </citation>
    <scope>NUCLEOTIDE SEQUENCE [LARGE SCALE GENOMIC DNA]</scope>
    <source>
        <strain evidence="3">cv. Xinhai21</strain>
        <tissue evidence="2">Leaf</tissue>
    </source>
</reference>
<evidence type="ECO:0000313" key="2">
    <source>
        <dbReference type="EMBL" id="PPR92290.1"/>
    </source>
</evidence>
<name>A0A2P5WMJ0_GOSBA</name>
<dbReference type="OrthoDB" id="266020at2759"/>